<organism evidence="6">
    <name type="scientific">freshwater metagenome</name>
    <dbReference type="NCBI Taxonomy" id="449393"/>
    <lineage>
        <taxon>unclassified sequences</taxon>
        <taxon>metagenomes</taxon>
        <taxon>ecological metagenomes</taxon>
    </lineage>
</organism>
<proteinExistence type="predicted"/>
<feature type="region of interest" description="Disordered" evidence="3">
    <location>
        <begin position="221"/>
        <end position="245"/>
    </location>
</feature>
<accession>A0A6J7N0D0</accession>
<dbReference type="Gene3D" id="3.90.226.10">
    <property type="entry name" value="2-enoyl-CoA Hydratase, Chain A, domain 1"/>
    <property type="match status" value="1"/>
</dbReference>
<dbReference type="PANTHER" id="PTHR11941">
    <property type="entry name" value="ENOYL-COA HYDRATASE-RELATED"/>
    <property type="match status" value="1"/>
</dbReference>
<dbReference type="InterPro" id="IPR029045">
    <property type="entry name" value="ClpP/crotonase-like_dom_sf"/>
</dbReference>
<evidence type="ECO:0000256" key="3">
    <source>
        <dbReference type="SAM" id="MobiDB-lite"/>
    </source>
</evidence>
<dbReference type="SUPFAM" id="SSF52096">
    <property type="entry name" value="ClpP/crotonase"/>
    <property type="match status" value="1"/>
</dbReference>
<dbReference type="GO" id="GO:0006635">
    <property type="term" value="P:fatty acid beta-oxidation"/>
    <property type="evidence" value="ECO:0007669"/>
    <property type="project" value="TreeGrafter"/>
</dbReference>
<evidence type="ECO:0000313" key="6">
    <source>
        <dbReference type="EMBL" id="CAB4986487.1"/>
    </source>
</evidence>
<dbReference type="GO" id="GO:0016829">
    <property type="term" value="F:lyase activity"/>
    <property type="evidence" value="ECO:0007669"/>
    <property type="project" value="UniProtKB-KW"/>
</dbReference>
<evidence type="ECO:0000313" key="4">
    <source>
        <dbReference type="EMBL" id="CAB4646190.1"/>
    </source>
</evidence>
<evidence type="ECO:0000313" key="5">
    <source>
        <dbReference type="EMBL" id="CAB4705115.1"/>
    </source>
</evidence>
<gene>
    <name evidence="4" type="ORF">UFOPK2166_00549</name>
    <name evidence="5" type="ORF">UFOPK2657_00209</name>
    <name evidence="6" type="ORF">UFOPK4000_00438</name>
</gene>
<evidence type="ECO:0000256" key="1">
    <source>
        <dbReference type="ARBA" id="ARBA00023098"/>
    </source>
</evidence>
<reference evidence="6" key="1">
    <citation type="submission" date="2020-05" db="EMBL/GenBank/DDBJ databases">
        <authorList>
            <person name="Chiriac C."/>
            <person name="Salcher M."/>
            <person name="Ghai R."/>
            <person name="Kavagutti S V."/>
        </authorList>
    </citation>
    <scope>NUCLEOTIDE SEQUENCE</scope>
</reference>
<protein>
    <submittedName>
        <fullName evidence="6">Unannotated protein</fullName>
    </submittedName>
</protein>
<feature type="compositionally biased region" description="Basic and acidic residues" evidence="3">
    <location>
        <begin position="221"/>
        <end position="239"/>
    </location>
</feature>
<dbReference type="PANTHER" id="PTHR11941:SF169">
    <property type="entry name" value="(7AS)-7A-METHYL-1,5-DIOXO-2,3,5,6,7,7A-HEXAHYDRO-1H-INDENE-CARBOXYL-COA HYDROLASE"/>
    <property type="match status" value="1"/>
</dbReference>
<dbReference type="EMBL" id="CAFBOT010000052">
    <property type="protein sequence ID" value="CAB4986487.1"/>
    <property type="molecule type" value="Genomic_DNA"/>
</dbReference>
<dbReference type="AlphaFoldDB" id="A0A6J7N0D0"/>
<keyword evidence="2" id="KW-0456">Lyase</keyword>
<dbReference type="CDD" id="cd06558">
    <property type="entry name" value="crotonase-like"/>
    <property type="match status" value="1"/>
</dbReference>
<name>A0A6J7N0D0_9ZZZZ</name>
<dbReference type="EMBL" id="CAEZWB010000054">
    <property type="protein sequence ID" value="CAB4646190.1"/>
    <property type="molecule type" value="Genomic_DNA"/>
</dbReference>
<dbReference type="EMBL" id="CAEZYG010000019">
    <property type="protein sequence ID" value="CAB4705115.1"/>
    <property type="molecule type" value="Genomic_DNA"/>
</dbReference>
<dbReference type="InterPro" id="IPR001753">
    <property type="entry name" value="Enoyl-CoA_hydra/iso"/>
</dbReference>
<evidence type="ECO:0000256" key="2">
    <source>
        <dbReference type="ARBA" id="ARBA00023239"/>
    </source>
</evidence>
<keyword evidence="1" id="KW-0443">Lipid metabolism</keyword>
<sequence>MVDAVKVEWSDLTAVVTLDRPAKRNAVDLQTLIELRQIQKDAEQRRIRALVLTGAPPAFCAGADLAGVREEDFHSQLNEVLRGFTKLSCVTLASIDGPALGAGAQLAAVCDLRVATPDSIVGVPAAKLGLVVNHWTIERFTREMSWPVARAMLLAAKTYTAKELFAIGAVHRIGQLGDAVEWANEISQLAPLTIAGHKMALESSAGEPELDALVAQARDRAVSSDDAREGREAFLEKRPPRFTGN</sequence>
<dbReference type="Pfam" id="PF00378">
    <property type="entry name" value="ECH_1"/>
    <property type="match status" value="1"/>
</dbReference>